<name>A0ACA9L2S5_9GLOM</name>
<proteinExistence type="predicted"/>
<sequence length="77" mass="9061">MSKQDKANYKKKFMPKIQLRNNEIRLAIHYAYEQATTLAKDILEIVINTQIHDLMTISEDEEEDLEVENEIEQPANL</sequence>
<evidence type="ECO:0000313" key="1">
    <source>
        <dbReference type="EMBL" id="CAG8507554.1"/>
    </source>
</evidence>
<dbReference type="EMBL" id="CAJVPU010002785">
    <property type="protein sequence ID" value="CAG8507554.1"/>
    <property type="molecule type" value="Genomic_DNA"/>
</dbReference>
<accession>A0ACA9L2S5</accession>
<reference evidence="1" key="1">
    <citation type="submission" date="2021-06" db="EMBL/GenBank/DDBJ databases">
        <authorList>
            <person name="Kallberg Y."/>
            <person name="Tangrot J."/>
            <person name="Rosling A."/>
        </authorList>
    </citation>
    <scope>NUCLEOTIDE SEQUENCE</scope>
    <source>
        <strain evidence="1">IL203A</strain>
    </source>
</reference>
<dbReference type="Proteomes" id="UP000789702">
    <property type="component" value="Unassembled WGS sequence"/>
</dbReference>
<protein>
    <submittedName>
        <fullName evidence="1">7964_t:CDS:1</fullName>
    </submittedName>
</protein>
<evidence type="ECO:0000313" key="2">
    <source>
        <dbReference type="Proteomes" id="UP000789702"/>
    </source>
</evidence>
<comment type="caution">
    <text evidence="1">The sequence shown here is derived from an EMBL/GenBank/DDBJ whole genome shotgun (WGS) entry which is preliminary data.</text>
</comment>
<gene>
    <name evidence="1" type="ORF">DHETER_LOCUS3300</name>
</gene>
<organism evidence="1 2">
    <name type="scientific">Dentiscutata heterogama</name>
    <dbReference type="NCBI Taxonomy" id="1316150"/>
    <lineage>
        <taxon>Eukaryota</taxon>
        <taxon>Fungi</taxon>
        <taxon>Fungi incertae sedis</taxon>
        <taxon>Mucoromycota</taxon>
        <taxon>Glomeromycotina</taxon>
        <taxon>Glomeromycetes</taxon>
        <taxon>Diversisporales</taxon>
        <taxon>Gigasporaceae</taxon>
        <taxon>Dentiscutata</taxon>
    </lineage>
</organism>
<keyword evidence="2" id="KW-1185">Reference proteome</keyword>